<sequence length="532" mass="59536">MKIASYQMNAIVGDLIRNTDKLINQINLAIEQKADVFIAPELAISGYPPEDLLLREGFYRRCHKQLERILQIDGITMLIGCPYRIGADNFNSLFVIRDGNIIGRYDKMLLPNYGVFDECRYFTPGVSPLVFEVNQVKCGVVICEDMWDSVPIAEAKENGAELVLIANASPFETGKHQERLQIAKYRVEENQIPLVYVNQVGGQDELIFDGASFAMNKNGNVVYQETAFAENLAFLNFIDGDIQSAEINQYPENEAAIYNGLKLALGDYINKNGFKGVVLGLSGGIDSALTLAIAVDTLGADRVMAVMMPSQYTAGISVDDSREMVDILKVRYEEIAIKPLFDGFCNSLETIFEGLATDTTEENLQARIRGNLLMAISNKFGYLVVTTGNKSEMTTGYATLYGDMAGGFALLKDITKTQVYQLSRWRNTQGYVIPERIITRAPSAELRDNQCDQDSLPEYDILDKILVDLVENRLSTEEIIAKAYANTDDVHKVAHLLKINEYKRRQAAVGPKVSRSAFAKDWRYPNTNKFRF</sequence>
<comment type="caution">
    <text evidence="7">Lacks conserved residue(s) required for the propagation of feature annotation.</text>
</comment>
<dbReference type="PANTHER" id="PTHR23090">
    <property type="entry name" value="NH 3 /GLUTAMINE-DEPENDENT NAD + SYNTHETASE"/>
    <property type="match status" value="1"/>
</dbReference>
<evidence type="ECO:0000256" key="2">
    <source>
        <dbReference type="ARBA" id="ARBA00007145"/>
    </source>
</evidence>
<keyword evidence="6 7" id="KW-0520">NAD</keyword>
<dbReference type="InterPro" id="IPR003010">
    <property type="entry name" value="C-N_Hydrolase"/>
</dbReference>
<evidence type="ECO:0000256" key="8">
    <source>
        <dbReference type="PIRNR" id="PIRNR006630"/>
    </source>
</evidence>
<dbReference type="PANTHER" id="PTHR23090:SF9">
    <property type="entry name" value="GLUTAMINE-DEPENDENT NAD(+) SYNTHETASE"/>
    <property type="match status" value="1"/>
</dbReference>
<gene>
    <name evidence="7" type="primary">nadE</name>
    <name evidence="11" type="ORF">CUN60_01335</name>
</gene>
<feature type="active site" description="For glutaminase activity" evidence="7">
    <location>
        <position position="107"/>
    </location>
</feature>
<comment type="catalytic activity">
    <reaction evidence="7 8">
        <text>deamido-NAD(+) + L-glutamine + ATP + H2O = L-glutamate + AMP + diphosphate + NAD(+) + H(+)</text>
        <dbReference type="Rhea" id="RHEA:24384"/>
        <dbReference type="ChEBI" id="CHEBI:15377"/>
        <dbReference type="ChEBI" id="CHEBI:15378"/>
        <dbReference type="ChEBI" id="CHEBI:29985"/>
        <dbReference type="ChEBI" id="CHEBI:30616"/>
        <dbReference type="ChEBI" id="CHEBI:33019"/>
        <dbReference type="ChEBI" id="CHEBI:57540"/>
        <dbReference type="ChEBI" id="CHEBI:58359"/>
        <dbReference type="ChEBI" id="CHEBI:58437"/>
        <dbReference type="ChEBI" id="CHEBI:456215"/>
        <dbReference type="EC" id="6.3.5.1"/>
    </reaction>
</comment>
<evidence type="ECO:0000256" key="3">
    <source>
        <dbReference type="ARBA" id="ARBA00022598"/>
    </source>
</evidence>
<feature type="binding site" evidence="7">
    <location>
        <position position="503"/>
    </location>
    <ligand>
        <name>deamido-NAD(+)</name>
        <dbReference type="ChEBI" id="CHEBI:58437"/>
        <note>ligand shared between two neighboring subunits</note>
    </ligand>
</feature>
<evidence type="ECO:0000256" key="6">
    <source>
        <dbReference type="ARBA" id="ARBA00023027"/>
    </source>
</evidence>
<comment type="function">
    <text evidence="7">Catalyzes the ATP-dependent amidation of deamido-NAD to form NAD. Uses L-glutamine as a nitrogen source.</text>
</comment>
<comment type="pathway">
    <text evidence="1 7 8">Cofactor biosynthesis; NAD(+) biosynthesis; NAD(+) from deamido-NAD(+) (L-Gln route): step 1/1.</text>
</comment>
<dbReference type="GO" id="GO:0003952">
    <property type="term" value="F:NAD+ synthase (glutamine-hydrolyzing) activity"/>
    <property type="evidence" value="ECO:0007669"/>
    <property type="project" value="UniProtKB-UniRule"/>
</dbReference>
<feature type="binding site" evidence="7">
    <location>
        <position position="363"/>
    </location>
    <ligand>
        <name>deamido-NAD(+)</name>
        <dbReference type="ChEBI" id="CHEBI:58437"/>
        <note>ligand shared between two neighboring subunits</note>
    </ligand>
</feature>
<evidence type="ECO:0000256" key="5">
    <source>
        <dbReference type="ARBA" id="ARBA00022840"/>
    </source>
</evidence>
<dbReference type="GO" id="GO:0004359">
    <property type="term" value="F:glutaminase activity"/>
    <property type="evidence" value="ECO:0007669"/>
    <property type="project" value="InterPro"/>
</dbReference>
<comment type="similarity">
    <text evidence="2 7 8">In the C-terminal section; belongs to the NAD synthetase family.</text>
</comment>
<feature type="binding site" evidence="7">
    <location>
        <position position="113"/>
    </location>
    <ligand>
        <name>L-glutamine</name>
        <dbReference type="ChEBI" id="CHEBI:58359"/>
    </ligand>
</feature>
<dbReference type="Proteomes" id="UP000236655">
    <property type="component" value="Chromosome"/>
</dbReference>
<keyword evidence="5 7" id="KW-0067">ATP-binding</keyword>
<feature type="binding site" evidence="7">
    <location>
        <position position="175"/>
    </location>
    <ligand>
        <name>L-glutamine</name>
        <dbReference type="ChEBI" id="CHEBI:58359"/>
    </ligand>
</feature>
<evidence type="ECO:0000256" key="9">
    <source>
        <dbReference type="RuleBase" id="RU003811"/>
    </source>
</evidence>
<feature type="active site" description="Proton acceptor; for glutaminase activity" evidence="7">
    <location>
        <position position="41"/>
    </location>
</feature>
<dbReference type="OrthoDB" id="8817375at2"/>
<feature type="binding site" evidence="7">
    <location>
        <position position="392"/>
    </location>
    <ligand>
        <name>deamido-NAD(+)</name>
        <dbReference type="ChEBI" id="CHEBI:58437"/>
        <note>ligand shared between two neighboring subunits</note>
    </ligand>
</feature>
<dbReference type="PROSITE" id="PS50263">
    <property type="entry name" value="CN_HYDROLASE"/>
    <property type="match status" value="1"/>
</dbReference>
<evidence type="ECO:0000256" key="4">
    <source>
        <dbReference type="ARBA" id="ARBA00022741"/>
    </source>
</evidence>
<evidence type="ECO:0000256" key="1">
    <source>
        <dbReference type="ARBA" id="ARBA00005188"/>
    </source>
</evidence>
<feature type="active site" description="Nucleophile; for glutaminase activity" evidence="7">
    <location>
        <position position="143"/>
    </location>
</feature>
<dbReference type="InterPro" id="IPR014729">
    <property type="entry name" value="Rossmann-like_a/b/a_fold"/>
</dbReference>
<keyword evidence="12" id="KW-1185">Reference proteome</keyword>
<dbReference type="InterPro" id="IPR022310">
    <property type="entry name" value="NAD/GMP_synthase"/>
</dbReference>
<dbReference type="CDD" id="cd07570">
    <property type="entry name" value="GAT_Gln-NAD-synth"/>
    <property type="match status" value="1"/>
</dbReference>
<dbReference type="GO" id="GO:0005524">
    <property type="term" value="F:ATP binding"/>
    <property type="evidence" value="ECO:0007669"/>
    <property type="project" value="UniProtKB-UniRule"/>
</dbReference>
<dbReference type="InterPro" id="IPR003694">
    <property type="entry name" value="NAD_synthase"/>
</dbReference>
<dbReference type="InterPro" id="IPR014445">
    <property type="entry name" value="Gln-dep_NAD_synthase"/>
</dbReference>
<dbReference type="Pfam" id="PF02540">
    <property type="entry name" value="NAD_synthase"/>
    <property type="match status" value="1"/>
</dbReference>
<dbReference type="NCBIfam" id="TIGR00552">
    <property type="entry name" value="nadE"/>
    <property type="match status" value="1"/>
</dbReference>
<dbReference type="AlphaFoldDB" id="A0A2I7N9W5"/>
<comment type="similarity">
    <text evidence="9">Belongs to the NAD synthetase family.</text>
</comment>
<organism evidence="11 12">
    <name type="scientific">Aquella oligotrophica</name>
    <dbReference type="NCBI Taxonomy" id="2067065"/>
    <lineage>
        <taxon>Bacteria</taxon>
        <taxon>Pseudomonadati</taxon>
        <taxon>Pseudomonadota</taxon>
        <taxon>Betaproteobacteria</taxon>
        <taxon>Neisseriales</taxon>
        <taxon>Neisseriaceae</taxon>
        <taxon>Aquella</taxon>
    </lineage>
</organism>
<keyword evidence="4 7" id="KW-0547">Nucleotide-binding</keyword>
<dbReference type="UniPathway" id="UPA00253">
    <property type="reaction ID" value="UER00334"/>
</dbReference>
<evidence type="ECO:0000313" key="12">
    <source>
        <dbReference type="Proteomes" id="UP000236655"/>
    </source>
</evidence>
<feature type="binding site" evidence="7">
    <location>
        <position position="387"/>
    </location>
    <ligand>
        <name>ATP</name>
        <dbReference type="ChEBI" id="CHEBI:30616"/>
    </ligand>
</feature>
<accession>A0A2I7N9W5</accession>
<dbReference type="GO" id="GO:0005737">
    <property type="term" value="C:cytoplasm"/>
    <property type="evidence" value="ECO:0007669"/>
    <property type="project" value="InterPro"/>
</dbReference>
<dbReference type="GO" id="GO:0008795">
    <property type="term" value="F:NAD+ synthase activity"/>
    <property type="evidence" value="ECO:0007669"/>
    <property type="project" value="UniProtKB-UniRule"/>
</dbReference>
<dbReference type="EMBL" id="CP024847">
    <property type="protein sequence ID" value="AUR53135.1"/>
    <property type="molecule type" value="Genomic_DNA"/>
</dbReference>
<dbReference type="FunFam" id="3.40.50.620:FF:000106">
    <property type="entry name" value="Glutamine-dependent NAD(+) synthetase"/>
    <property type="match status" value="1"/>
</dbReference>
<dbReference type="PIRSF" id="PIRSF006630">
    <property type="entry name" value="NADS_GAT"/>
    <property type="match status" value="1"/>
</dbReference>
<protein>
    <recommendedName>
        <fullName evidence="7 8">Glutamine-dependent NAD(+) synthetase</fullName>
        <ecNumber evidence="7 8">6.3.5.1</ecNumber>
    </recommendedName>
    <alternativeName>
        <fullName evidence="7 8">NAD(+) synthase [glutamine-hydrolyzing]</fullName>
    </alternativeName>
</protein>
<evidence type="ECO:0000259" key="10">
    <source>
        <dbReference type="PROSITE" id="PS50263"/>
    </source>
</evidence>
<dbReference type="Pfam" id="PF00795">
    <property type="entry name" value="CN_hydrolase"/>
    <property type="match status" value="1"/>
</dbReference>
<feature type="binding site" evidence="7">
    <location>
        <begin position="280"/>
        <end position="287"/>
    </location>
    <ligand>
        <name>ATP</name>
        <dbReference type="ChEBI" id="CHEBI:30616"/>
    </ligand>
</feature>
<evidence type="ECO:0000313" key="11">
    <source>
        <dbReference type="EMBL" id="AUR53135.1"/>
    </source>
</evidence>
<name>A0A2I7N9W5_9NEIS</name>
<dbReference type="CDD" id="cd00553">
    <property type="entry name" value="NAD_synthase"/>
    <property type="match status" value="1"/>
</dbReference>
<keyword evidence="3 7" id="KW-0436">Ligase</keyword>
<dbReference type="InterPro" id="IPR036526">
    <property type="entry name" value="C-N_Hydrolase_sf"/>
</dbReference>
<feature type="domain" description="CN hydrolase" evidence="10">
    <location>
        <begin position="1"/>
        <end position="249"/>
    </location>
</feature>
<reference evidence="12" key="1">
    <citation type="submission" date="2017-11" db="EMBL/GenBank/DDBJ databases">
        <authorList>
            <person name="Chan K.G."/>
            <person name="Lee L.S."/>
        </authorList>
    </citation>
    <scope>NUCLEOTIDE SEQUENCE [LARGE SCALE GENOMIC DNA]</scope>
    <source>
        <strain evidence="12">DSM 100970</strain>
    </source>
</reference>
<dbReference type="NCBIfam" id="NF010588">
    <property type="entry name" value="PRK13981.1"/>
    <property type="match status" value="1"/>
</dbReference>
<dbReference type="EC" id="6.3.5.1" evidence="7 8"/>
<dbReference type="Gene3D" id="3.60.110.10">
    <property type="entry name" value="Carbon-nitrogen hydrolase"/>
    <property type="match status" value="1"/>
</dbReference>
<dbReference type="SUPFAM" id="SSF56317">
    <property type="entry name" value="Carbon-nitrogen hydrolase"/>
    <property type="match status" value="1"/>
</dbReference>
<dbReference type="KEGG" id="nba:CUN60_01335"/>
<dbReference type="GO" id="GO:0009435">
    <property type="term" value="P:NAD+ biosynthetic process"/>
    <property type="evidence" value="ECO:0007669"/>
    <property type="project" value="UniProtKB-UniRule"/>
</dbReference>
<evidence type="ECO:0000256" key="7">
    <source>
        <dbReference type="HAMAP-Rule" id="MF_02090"/>
    </source>
</evidence>
<proteinExistence type="inferred from homology"/>
<dbReference type="SUPFAM" id="SSF52402">
    <property type="entry name" value="Adenine nucleotide alpha hydrolases-like"/>
    <property type="match status" value="1"/>
</dbReference>
<dbReference type="HAMAP" id="MF_02090">
    <property type="entry name" value="NadE_glutamine_dep"/>
    <property type="match status" value="1"/>
</dbReference>
<feature type="binding site" evidence="7">
    <location>
        <position position="169"/>
    </location>
    <ligand>
        <name>L-glutamine</name>
        <dbReference type="ChEBI" id="CHEBI:58359"/>
    </ligand>
</feature>
<dbReference type="Gene3D" id="3.40.50.620">
    <property type="entry name" value="HUPs"/>
    <property type="match status" value="1"/>
</dbReference>